<name>W8ULL6_KLEPN</name>
<gene>
    <name evidence="1" type="ORF">KPNJ2_04004</name>
</gene>
<reference evidence="1 2" key="1">
    <citation type="journal article" date="2014" name="Proc. Natl. Acad. Sci. U.S.A.">
        <title>Molecular dissection of the evolution of carbapenem-resistant multilocus sequence type 258 Klebsiella pneumoniae.</title>
        <authorList>
            <person name="Deleo F.R."/>
            <person name="Chen L."/>
            <person name="Porcella S.F."/>
            <person name="Martens C.A."/>
            <person name="Kobayashi S.D."/>
            <person name="Porter A.R."/>
            <person name="Chavda K.D."/>
            <person name="Jacobs M.R."/>
            <person name="Mathema B."/>
            <person name="Olsen R.J."/>
            <person name="Bonomo R.A."/>
            <person name="Musser J.M."/>
            <person name="Kreiswirth B.N."/>
        </authorList>
    </citation>
    <scope>NUCLEOTIDE SEQUENCE [LARGE SCALE GENOMIC DNA]</scope>
    <source>
        <strain evidence="1">30684/NJST258_2</strain>
    </source>
</reference>
<proteinExistence type="predicted"/>
<dbReference type="Proteomes" id="UP000019586">
    <property type="component" value="Chromosome"/>
</dbReference>
<dbReference type="AlphaFoldDB" id="W8ULL6"/>
<evidence type="ECO:0000313" key="2">
    <source>
        <dbReference type="Proteomes" id="UP000019586"/>
    </source>
</evidence>
<dbReference type="EMBL" id="CP006918">
    <property type="protein sequence ID" value="AHM80784.1"/>
    <property type="molecule type" value="Genomic_DNA"/>
</dbReference>
<dbReference type="HOGENOM" id="CLU_3356683_0_0_6"/>
<evidence type="ECO:0000313" key="1">
    <source>
        <dbReference type="EMBL" id="AHM80784.1"/>
    </source>
</evidence>
<organism evidence="1 2">
    <name type="scientific">Klebsiella pneumoniae 30684/NJST258_2</name>
    <dbReference type="NCBI Taxonomy" id="1420013"/>
    <lineage>
        <taxon>Bacteria</taxon>
        <taxon>Pseudomonadati</taxon>
        <taxon>Pseudomonadota</taxon>
        <taxon>Gammaproteobacteria</taxon>
        <taxon>Enterobacterales</taxon>
        <taxon>Enterobacteriaceae</taxon>
        <taxon>Klebsiella/Raoultella group</taxon>
        <taxon>Klebsiella</taxon>
        <taxon>Klebsiella pneumoniae complex</taxon>
    </lineage>
</organism>
<accession>W8ULL6</accession>
<dbReference type="KEGG" id="kps:KPNJ2_04004"/>
<sequence length="36" mass="4074">MLCLDIQMANIISLYLMLFTQLSASGGYEKFVKSED</sequence>
<protein>
    <submittedName>
        <fullName evidence="1">Uncharacterized protein</fullName>
    </submittedName>
</protein>